<evidence type="ECO:0000313" key="4">
    <source>
        <dbReference type="Proteomes" id="UP000240418"/>
    </source>
</evidence>
<keyword evidence="1" id="KW-0732">Signal</keyword>
<organism evidence="3 4">
    <name type="scientific">Shimia abyssi</name>
    <dbReference type="NCBI Taxonomy" id="1662395"/>
    <lineage>
        <taxon>Bacteria</taxon>
        <taxon>Pseudomonadati</taxon>
        <taxon>Pseudomonadota</taxon>
        <taxon>Alphaproteobacteria</taxon>
        <taxon>Rhodobacterales</taxon>
        <taxon>Roseobacteraceae</taxon>
    </lineage>
</organism>
<dbReference type="SUPFAM" id="SSF53474">
    <property type="entry name" value="alpha/beta-Hydrolases"/>
    <property type="match status" value="1"/>
</dbReference>
<name>A0A2P8FES7_9RHOB</name>
<dbReference type="PANTHER" id="PTHR37946:SF1">
    <property type="entry name" value="SLL1969 PROTEIN"/>
    <property type="match status" value="1"/>
</dbReference>
<dbReference type="GO" id="GO:0016787">
    <property type="term" value="F:hydrolase activity"/>
    <property type="evidence" value="ECO:0007669"/>
    <property type="project" value="UniProtKB-KW"/>
</dbReference>
<accession>A0A2P8FES7</accession>
<gene>
    <name evidence="3" type="ORF">CLV88_104287</name>
</gene>
<dbReference type="Pfam" id="PF12697">
    <property type="entry name" value="Abhydrolase_6"/>
    <property type="match status" value="1"/>
</dbReference>
<dbReference type="InterPro" id="IPR029058">
    <property type="entry name" value="AB_hydrolase_fold"/>
</dbReference>
<feature type="chain" id="PRO_5015109027" evidence="1">
    <location>
        <begin position="22"/>
        <end position="261"/>
    </location>
</feature>
<protein>
    <submittedName>
        <fullName evidence="3">Alpha/beta hydrolase family protein</fullName>
    </submittedName>
</protein>
<evidence type="ECO:0000259" key="2">
    <source>
        <dbReference type="Pfam" id="PF12697"/>
    </source>
</evidence>
<feature type="signal peptide" evidence="1">
    <location>
        <begin position="1"/>
        <end position="21"/>
    </location>
</feature>
<keyword evidence="4" id="KW-1185">Reference proteome</keyword>
<dbReference type="EMBL" id="PYGJ01000004">
    <property type="protein sequence ID" value="PSL20226.1"/>
    <property type="molecule type" value="Genomic_DNA"/>
</dbReference>
<dbReference type="OrthoDB" id="556502at2"/>
<reference evidence="3 4" key="1">
    <citation type="submission" date="2018-03" db="EMBL/GenBank/DDBJ databases">
        <title>Genomic Encyclopedia of Archaeal and Bacterial Type Strains, Phase II (KMG-II): from individual species to whole genera.</title>
        <authorList>
            <person name="Goeker M."/>
        </authorList>
    </citation>
    <scope>NUCLEOTIDE SEQUENCE [LARGE SCALE GENOMIC DNA]</scope>
    <source>
        <strain evidence="3 4">DSM 100673</strain>
    </source>
</reference>
<dbReference type="Gene3D" id="3.40.50.1820">
    <property type="entry name" value="alpha/beta hydrolase"/>
    <property type="match status" value="1"/>
</dbReference>
<dbReference type="RefSeq" id="WP_106608224.1">
    <property type="nucleotide sequence ID" value="NZ_PYGJ01000004.1"/>
</dbReference>
<evidence type="ECO:0000256" key="1">
    <source>
        <dbReference type="SAM" id="SignalP"/>
    </source>
</evidence>
<sequence length="261" mass="28726">MVRFAFIFMCLGTVLPTMARADCVVLLHGLARTEASFVLMEAALERFGYTVVRPGYPSTRKEIETLARETLPAAVQQCRDKEVHFVTHSMGGILLRLWLLDNRPENLGRVVMLGPPNKGSELVDVLGQLEPFDWINGPAGAQLGTDGLPVELPPVDFELGVIAGNRSLNPLYSALIDGPDDGKVSVESTKVAGMKQHLVLPVTHTFMMNNPLVIAQVRLFLSEGRFDPFMEWGDAAAALREIDLWRKGDCDEGQCKDNHGD</sequence>
<comment type="caution">
    <text evidence="3">The sequence shown here is derived from an EMBL/GenBank/DDBJ whole genome shotgun (WGS) entry which is preliminary data.</text>
</comment>
<proteinExistence type="predicted"/>
<evidence type="ECO:0000313" key="3">
    <source>
        <dbReference type="EMBL" id="PSL20226.1"/>
    </source>
</evidence>
<dbReference type="PANTHER" id="PTHR37946">
    <property type="entry name" value="SLL1969 PROTEIN"/>
    <property type="match status" value="1"/>
</dbReference>
<dbReference type="InterPro" id="IPR000073">
    <property type="entry name" value="AB_hydrolase_1"/>
</dbReference>
<dbReference type="Proteomes" id="UP000240418">
    <property type="component" value="Unassembled WGS sequence"/>
</dbReference>
<keyword evidence="3" id="KW-0378">Hydrolase</keyword>
<feature type="domain" description="AB hydrolase-1" evidence="2">
    <location>
        <begin position="24"/>
        <end position="148"/>
    </location>
</feature>
<dbReference type="AlphaFoldDB" id="A0A2P8FES7"/>